<dbReference type="Proteomes" id="UP001501371">
    <property type="component" value="Unassembled WGS sequence"/>
</dbReference>
<feature type="compositionally biased region" description="Polar residues" evidence="1">
    <location>
        <begin position="36"/>
        <end position="53"/>
    </location>
</feature>
<feature type="compositionally biased region" description="Gly residues" evidence="1">
    <location>
        <begin position="252"/>
        <end position="263"/>
    </location>
</feature>
<evidence type="ECO:0000313" key="4">
    <source>
        <dbReference type="Proteomes" id="UP001501371"/>
    </source>
</evidence>
<organism evidence="3 4">
    <name type="scientific">Streptomyces hebeiensis</name>
    <dbReference type="NCBI Taxonomy" id="229486"/>
    <lineage>
        <taxon>Bacteria</taxon>
        <taxon>Bacillati</taxon>
        <taxon>Actinomycetota</taxon>
        <taxon>Actinomycetes</taxon>
        <taxon>Kitasatosporales</taxon>
        <taxon>Streptomycetaceae</taxon>
        <taxon>Streptomyces</taxon>
    </lineage>
</organism>
<evidence type="ECO:0008006" key="5">
    <source>
        <dbReference type="Google" id="ProtNLM"/>
    </source>
</evidence>
<keyword evidence="2" id="KW-0472">Membrane</keyword>
<feature type="region of interest" description="Disordered" evidence="1">
    <location>
        <begin position="369"/>
        <end position="428"/>
    </location>
</feature>
<evidence type="ECO:0000313" key="3">
    <source>
        <dbReference type="EMBL" id="GAA1153965.1"/>
    </source>
</evidence>
<accession>A0ABP4F4H0</accession>
<keyword evidence="4" id="KW-1185">Reference proteome</keyword>
<reference evidence="4" key="1">
    <citation type="journal article" date="2019" name="Int. J. Syst. Evol. Microbiol.">
        <title>The Global Catalogue of Microorganisms (GCM) 10K type strain sequencing project: providing services to taxonomists for standard genome sequencing and annotation.</title>
        <authorList>
            <consortium name="The Broad Institute Genomics Platform"/>
            <consortium name="The Broad Institute Genome Sequencing Center for Infectious Disease"/>
            <person name="Wu L."/>
            <person name="Ma J."/>
        </authorList>
    </citation>
    <scope>NUCLEOTIDE SEQUENCE [LARGE SCALE GENOMIC DNA]</scope>
    <source>
        <strain evidence="4">JCM 12696</strain>
    </source>
</reference>
<feature type="region of interest" description="Disordered" evidence="1">
    <location>
        <begin position="1"/>
        <end position="122"/>
    </location>
</feature>
<sequence>MSAWRDRRGFRGGDGRGGSRDESRGSEPADRDTRLNDLTGNDIVNNGPENEQSGLEGPVASPAADAASAVSPDEPLSATDDTTEDTAESDRDRGTGAFPGAQLHSVSLDGSDGPDGSDGFDDDELALRRLMHSAVADLRPADDALDHLRKAVPARRARKRQAVVGMAAAALLLSTAVPAFVHVANSGTAADKQSVNAGHGEESHDETDPDRRPDSPHDDPDRPSDKVSTVDEDEPGKKAKPEERASSTSEGTKGGADKPGGGSVASSSLCVAGQLQVAAAEAGAPDASGTVYGTFRIANVSGTTCTVTDSGTVGTQASGAADGSRITVVRHAAGDAAPGLPDPSQEASTLTLAPSGAYEVRFAWVPSESCQPVGPSPGPTPTEGSSSGAGGGGTDPGANPGSGSDGSNVEPQLGYDTGGTADGSVSVSHVPQAGAPFAQTTIPNACAGTIYRTGVIAAS</sequence>
<evidence type="ECO:0000256" key="2">
    <source>
        <dbReference type="SAM" id="Phobius"/>
    </source>
</evidence>
<comment type="caution">
    <text evidence="3">The sequence shown here is derived from an EMBL/GenBank/DDBJ whole genome shotgun (WGS) entry which is preliminary data.</text>
</comment>
<keyword evidence="2" id="KW-1133">Transmembrane helix</keyword>
<name>A0ABP4F4H0_9ACTN</name>
<feature type="transmembrane region" description="Helical" evidence="2">
    <location>
        <begin position="163"/>
        <end position="184"/>
    </location>
</feature>
<protein>
    <recommendedName>
        <fullName evidence="5">DUF4232 domain-containing protein</fullName>
    </recommendedName>
</protein>
<feature type="region of interest" description="Disordered" evidence="1">
    <location>
        <begin position="190"/>
        <end position="266"/>
    </location>
</feature>
<feature type="compositionally biased region" description="Basic and acidic residues" evidence="1">
    <location>
        <begin position="209"/>
        <end position="245"/>
    </location>
</feature>
<keyword evidence="2" id="KW-0812">Transmembrane</keyword>
<proteinExistence type="predicted"/>
<feature type="compositionally biased region" description="Basic and acidic residues" evidence="1">
    <location>
        <begin position="1"/>
        <end position="35"/>
    </location>
</feature>
<evidence type="ECO:0000256" key="1">
    <source>
        <dbReference type="SAM" id="MobiDB-lite"/>
    </source>
</evidence>
<feature type="compositionally biased region" description="Low complexity" evidence="1">
    <location>
        <begin position="58"/>
        <end position="80"/>
    </location>
</feature>
<dbReference type="EMBL" id="BAAAKV010000004">
    <property type="protein sequence ID" value="GAA1153965.1"/>
    <property type="molecule type" value="Genomic_DNA"/>
</dbReference>
<gene>
    <name evidence="3" type="ORF">GCM10009654_06870</name>
</gene>